<dbReference type="AlphaFoldDB" id="A0A9D4UM44"/>
<reference evidence="2" key="1">
    <citation type="submission" date="2021-01" db="EMBL/GenBank/DDBJ databases">
        <title>Adiantum capillus-veneris genome.</title>
        <authorList>
            <person name="Fang Y."/>
            <person name="Liao Q."/>
        </authorList>
    </citation>
    <scope>NUCLEOTIDE SEQUENCE</scope>
    <source>
        <strain evidence="2">H3</strain>
        <tissue evidence="2">Leaf</tissue>
    </source>
</reference>
<organism evidence="2 3">
    <name type="scientific">Adiantum capillus-veneris</name>
    <name type="common">Maidenhair fern</name>
    <dbReference type="NCBI Taxonomy" id="13818"/>
    <lineage>
        <taxon>Eukaryota</taxon>
        <taxon>Viridiplantae</taxon>
        <taxon>Streptophyta</taxon>
        <taxon>Embryophyta</taxon>
        <taxon>Tracheophyta</taxon>
        <taxon>Polypodiopsida</taxon>
        <taxon>Polypodiidae</taxon>
        <taxon>Polypodiales</taxon>
        <taxon>Pteridineae</taxon>
        <taxon>Pteridaceae</taxon>
        <taxon>Vittarioideae</taxon>
        <taxon>Adiantum</taxon>
    </lineage>
</organism>
<accession>A0A9D4UM44</accession>
<gene>
    <name evidence="2" type="ORF">GOP47_0014768</name>
</gene>
<dbReference type="SUPFAM" id="SSF50494">
    <property type="entry name" value="Trypsin-like serine proteases"/>
    <property type="match status" value="1"/>
</dbReference>
<evidence type="ECO:0000256" key="1">
    <source>
        <dbReference type="SAM" id="MobiDB-lite"/>
    </source>
</evidence>
<sequence length="448" mass="49735">MSIMRWPSKNIEYAYNGLVGSFGIMGNRPCRALEQASKEVRVVCKIFREMTSLEEPSVAASIKLLEEAGINMELLQKLSEEDLKGLSPNPLKPVDLLKLKYALRSFHADQQDRNIYKKASQYVGKVEVEFQNTEVQHGNCVLVGKEGYAVTAFHVTEDHGAGEKTKKRKKNANGLLRIRVVLPNTNHGCVEYDAEICHSWSHDDLALIKAVNPQQTPVLESIEVLSKWEHYYPEEGDKVAFLSFPPGKGEAQPISHNISAGEDLPWLAEGSVSCVDSATGQVFASYTSFAGCSGGLVIHSKPGIGFYPGLHLGIYHETQDLEAWNKNQLDKLNMGLGQKGAMGYFSLRVRQFLKEFLYPNIDQGRVPAHHLHHQVVRRVKRMKQIEADGCATVVEAVKEASPELEEVASSETGAEEQELADSGMEQQEPAEFDVETLDLFGPWPGLES</sequence>
<evidence type="ECO:0000313" key="3">
    <source>
        <dbReference type="Proteomes" id="UP000886520"/>
    </source>
</evidence>
<proteinExistence type="predicted"/>
<protein>
    <submittedName>
        <fullName evidence="2">Uncharacterized protein</fullName>
    </submittedName>
</protein>
<feature type="region of interest" description="Disordered" evidence="1">
    <location>
        <begin position="402"/>
        <end position="428"/>
    </location>
</feature>
<dbReference type="Proteomes" id="UP000886520">
    <property type="component" value="Chromosome 14"/>
</dbReference>
<dbReference type="EMBL" id="JABFUD020000014">
    <property type="protein sequence ID" value="KAI5070425.1"/>
    <property type="molecule type" value="Genomic_DNA"/>
</dbReference>
<evidence type="ECO:0000313" key="2">
    <source>
        <dbReference type="EMBL" id="KAI5070425.1"/>
    </source>
</evidence>
<dbReference type="Pfam" id="PF13365">
    <property type="entry name" value="Trypsin_2"/>
    <property type="match status" value="1"/>
</dbReference>
<dbReference type="Gene3D" id="2.40.10.10">
    <property type="entry name" value="Trypsin-like serine proteases"/>
    <property type="match status" value="1"/>
</dbReference>
<keyword evidence="3" id="KW-1185">Reference proteome</keyword>
<name>A0A9D4UM44_ADICA</name>
<dbReference type="InterPro" id="IPR009003">
    <property type="entry name" value="Peptidase_S1_PA"/>
</dbReference>
<dbReference type="InterPro" id="IPR043504">
    <property type="entry name" value="Peptidase_S1_PA_chymotrypsin"/>
</dbReference>
<feature type="compositionally biased region" description="Acidic residues" evidence="1">
    <location>
        <begin position="402"/>
        <end position="419"/>
    </location>
</feature>
<comment type="caution">
    <text evidence="2">The sequence shown here is derived from an EMBL/GenBank/DDBJ whole genome shotgun (WGS) entry which is preliminary data.</text>
</comment>